<keyword evidence="2" id="KW-1185">Reference proteome</keyword>
<dbReference type="InterPro" id="IPR029058">
    <property type="entry name" value="AB_hydrolase_fold"/>
</dbReference>
<keyword evidence="1" id="KW-0378">Hydrolase</keyword>
<sequence length="138" mass="15397">MRAGEDITEEDERREAVKRYIEQVLHPGGSDDLDAWLAAWSVWTECVDLAEEVLRMSRAVEQYRLPDRLDVDAPVLVLTGTDGLDFLRESARAVHTALPHSSFVEFDGISHGGPSEAPKLIAAEVDSFLMTNQERSSE</sequence>
<proteinExistence type="predicted"/>
<dbReference type="GO" id="GO:0016787">
    <property type="term" value="F:hydrolase activity"/>
    <property type="evidence" value="ECO:0007669"/>
    <property type="project" value="UniProtKB-KW"/>
</dbReference>
<reference evidence="1" key="1">
    <citation type="submission" date="2022-04" db="EMBL/GenBank/DDBJ databases">
        <title>Halocatena sp. nov., isolated from a salt lake.</title>
        <authorList>
            <person name="Cui H.-L."/>
        </authorList>
    </citation>
    <scope>NUCLEOTIDE SEQUENCE</scope>
    <source>
        <strain evidence="1">AD-1</strain>
    </source>
</reference>
<organism evidence="1 2">
    <name type="scientific">Halocatena salina</name>
    <dbReference type="NCBI Taxonomy" id="2934340"/>
    <lineage>
        <taxon>Archaea</taxon>
        <taxon>Methanobacteriati</taxon>
        <taxon>Methanobacteriota</taxon>
        <taxon>Stenosarchaea group</taxon>
        <taxon>Halobacteria</taxon>
        <taxon>Halobacteriales</taxon>
        <taxon>Natronomonadaceae</taxon>
        <taxon>Halocatena</taxon>
    </lineage>
</organism>
<dbReference type="KEGG" id="haad:MW046_04490"/>
<accession>A0A8U0A3F9</accession>
<protein>
    <submittedName>
        <fullName evidence="1">Alpha/beta hydrolase</fullName>
    </submittedName>
</protein>
<evidence type="ECO:0000313" key="1">
    <source>
        <dbReference type="EMBL" id="UPM43710.1"/>
    </source>
</evidence>
<name>A0A8U0A3F9_9EURY</name>
<dbReference type="SUPFAM" id="SSF53474">
    <property type="entry name" value="alpha/beta-Hydrolases"/>
    <property type="match status" value="1"/>
</dbReference>
<dbReference type="Gene3D" id="3.40.50.1820">
    <property type="entry name" value="alpha/beta hydrolase"/>
    <property type="match status" value="1"/>
</dbReference>
<gene>
    <name evidence="1" type="ORF">MW046_04490</name>
</gene>
<dbReference type="Proteomes" id="UP000831768">
    <property type="component" value="Chromosome"/>
</dbReference>
<dbReference type="AlphaFoldDB" id="A0A8U0A3F9"/>
<dbReference type="EMBL" id="CP096019">
    <property type="protein sequence ID" value="UPM43710.1"/>
    <property type="molecule type" value="Genomic_DNA"/>
</dbReference>
<evidence type="ECO:0000313" key="2">
    <source>
        <dbReference type="Proteomes" id="UP000831768"/>
    </source>
</evidence>